<dbReference type="GO" id="GO:0016787">
    <property type="term" value="F:hydrolase activity"/>
    <property type="evidence" value="ECO:0007669"/>
    <property type="project" value="UniProtKB-KW"/>
</dbReference>
<evidence type="ECO:0000313" key="4">
    <source>
        <dbReference type="EMBL" id="EJZ66318.1"/>
    </source>
</evidence>
<organism evidence="4 5">
    <name type="scientific">Barnesiella intestinihominis YIT 11860</name>
    <dbReference type="NCBI Taxonomy" id="742726"/>
    <lineage>
        <taxon>Bacteria</taxon>
        <taxon>Pseudomonadati</taxon>
        <taxon>Bacteroidota</taxon>
        <taxon>Bacteroidia</taxon>
        <taxon>Bacteroidales</taxon>
        <taxon>Barnesiellaceae</taxon>
        <taxon>Barnesiella</taxon>
    </lineage>
</organism>
<dbReference type="AlphaFoldDB" id="K0X4L7"/>
<comment type="similarity">
    <text evidence="1">Belongs to the sulfatase family.</text>
</comment>
<dbReference type="PANTHER" id="PTHR43108:SF6">
    <property type="entry name" value="N-SULPHOGLUCOSAMINE SULPHOHYDROLASE"/>
    <property type="match status" value="1"/>
</dbReference>
<dbReference type="HOGENOM" id="CLU_006332_9_3_10"/>
<dbReference type="InterPro" id="IPR017850">
    <property type="entry name" value="Alkaline_phosphatase_core_sf"/>
</dbReference>
<evidence type="ECO:0000313" key="5">
    <source>
        <dbReference type="Proteomes" id="UP000006044"/>
    </source>
</evidence>
<keyword evidence="5" id="KW-1185">Reference proteome</keyword>
<dbReference type="CDD" id="cd16031">
    <property type="entry name" value="G6S_like"/>
    <property type="match status" value="1"/>
</dbReference>
<proteinExistence type="inferred from homology"/>
<evidence type="ECO:0000259" key="3">
    <source>
        <dbReference type="Pfam" id="PF16347"/>
    </source>
</evidence>
<evidence type="ECO:0000256" key="1">
    <source>
        <dbReference type="ARBA" id="ARBA00008779"/>
    </source>
</evidence>
<accession>K0X4L7</accession>
<dbReference type="EMBL" id="ADLE01000001">
    <property type="protein sequence ID" value="EJZ66318.1"/>
    <property type="molecule type" value="Genomic_DNA"/>
</dbReference>
<evidence type="ECO:0000256" key="2">
    <source>
        <dbReference type="ARBA" id="ARBA00022801"/>
    </source>
</evidence>
<reference evidence="4 5" key="1">
    <citation type="submission" date="2012-08" db="EMBL/GenBank/DDBJ databases">
        <title>The Genome Sequence of Barnesiella intestinihominis YIT 11860.</title>
        <authorList>
            <consortium name="The Broad Institute Genome Sequencing Platform"/>
            <person name="Earl A."/>
            <person name="Ward D."/>
            <person name="Feldgarden M."/>
            <person name="Gevers D."/>
            <person name="Morotomi M."/>
            <person name="Walker B."/>
            <person name="Young S.K."/>
            <person name="Zeng Q."/>
            <person name="Gargeya S."/>
            <person name="Fitzgerald M."/>
            <person name="Haas B."/>
            <person name="Abouelleil A."/>
            <person name="Alvarado L."/>
            <person name="Arachchi H.M."/>
            <person name="Berlin A.M."/>
            <person name="Chapman S.B."/>
            <person name="Goldberg J."/>
            <person name="Griggs A."/>
            <person name="Gujja S."/>
            <person name="Hansen M."/>
            <person name="Howarth C."/>
            <person name="Imamovic A."/>
            <person name="Larimer J."/>
            <person name="McCowen C."/>
            <person name="Montmayeur A."/>
            <person name="Murphy C."/>
            <person name="Neiman D."/>
            <person name="Pearson M."/>
            <person name="Priest M."/>
            <person name="Roberts A."/>
            <person name="Saif S."/>
            <person name="Shea T."/>
            <person name="Sisk P."/>
            <person name="Sykes S."/>
            <person name="Wortman J."/>
            <person name="Nusbaum C."/>
            <person name="Birren B."/>
        </authorList>
    </citation>
    <scope>NUCLEOTIDE SEQUENCE [LARGE SCALE GENOMIC DNA]</scope>
    <source>
        <strain evidence="4 5">YIT 11860</strain>
    </source>
</reference>
<dbReference type="InterPro" id="IPR024607">
    <property type="entry name" value="Sulfatase_CS"/>
</dbReference>
<name>K0X4L7_9BACT</name>
<dbReference type="PROSITE" id="PS00523">
    <property type="entry name" value="SULFATASE_1"/>
    <property type="match status" value="1"/>
</dbReference>
<keyword evidence="2" id="KW-0378">Hydrolase</keyword>
<dbReference type="PROSITE" id="PS00149">
    <property type="entry name" value="SULFATASE_2"/>
    <property type="match status" value="1"/>
</dbReference>
<dbReference type="PANTHER" id="PTHR43108">
    <property type="entry name" value="N-ACETYLGLUCOSAMINE-6-SULFATASE FAMILY MEMBER"/>
    <property type="match status" value="1"/>
</dbReference>
<dbReference type="STRING" id="742726.HMPREF9448_00495"/>
<dbReference type="Pfam" id="PF01663">
    <property type="entry name" value="Phosphodiest"/>
    <property type="match status" value="1"/>
</dbReference>
<feature type="domain" description="N-sulphoglucosamine sulphohydrolase C-terminal" evidence="3">
    <location>
        <begin position="401"/>
        <end position="553"/>
    </location>
</feature>
<dbReference type="SUPFAM" id="SSF53649">
    <property type="entry name" value="Alkaline phosphatase-like"/>
    <property type="match status" value="1"/>
</dbReference>
<dbReference type="Proteomes" id="UP000006044">
    <property type="component" value="Unassembled WGS sequence"/>
</dbReference>
<dbReference type="Gene3D" id="3.40.720.10">
    <property type="entry name" value="Alkaline Phosphatase, subunit A"/>
    <property type="match status" value="1"/>
</dbReference>
<dbReference type="PATRIC" id="fig|742726.3.peg.514"/>
<dbReference type="Pfam" id="PF16347">
    <property type="entry name" value="SGSH_C"/>
    <property type="match status" value="1"/>
</dbReference>
<gene>
    <name evidence="4" type="ORF">HMPREF9448_00495</name>
</gene>
<dbReference type="InterPro" id="IPR002591">
    <property type="entry name" value="Phosphodiest/P_Trfase"/>
</dbReference>
<comment type="caution">
    <text evidence="4">The sequence shown here is derived from an EMBL/GenBank/DDBJ whole genome shotgun (WGS) entry which is preliminary data.</text>
</comment>
<sequence>MTRFFRAFIILQSVLWNTFVHDSMCRKLYSGAILCHIKLYNIIPLLMKSISPNFFYTAASFAVLGGLVSCQSRQKPLNIVYIMTDDHTSQMMSCYDTRYIETPNLDRIAKDGVRFTNSFVSNSLSGPSRACMLTGKFSHKNGFTDNTTCKFDGTQQTMPKLLQQAGYQTAIVGKWHLETLPTGFDFWEILPGQGDYYNPDFITQTNDTVNKRGYVTNIITDESLDWLQNKRDRSKPFCLFIHHKAIHRNWMADTCDLNLYEDKEFTYPENFFDTYDGRLAAASQEMSIAKDMDLIYDLKMQRSDKETPLKSLYEQFYGRMDSAQKAVWDKFYTPIIDKFYKDDLKGEDLVRWKYQRYMRDYAKTVKSLDDNVGKVLDYLEKEGLLDNTLVVYTSDQGFYMGEHGWFDKRFMYEESMRTPLIMRLPEGFDKRGDIPQLVQNIDYAPTFLELAGVSVPSDIQGVSLLPLLKGESPADWRTSLYYHFYEYPAEHAVKRHYGVRTDRYKLIHFYNDIDVWELYDLQNDPMEMHNIFGQEGTEQVTADLMKELKRLQVQYDDPILKEFPIGE</sequence>
<protein>
    <recommendedName>
        <fullName evidence="3">N-sulphoglucosamine sulphohydrolase C-terminal domain-containing protein</fullName>
    </recommendedName>
</protein>
<dbReference type="InterPro" id="IPR032506">
    <property type="entry name" value="SGSH_C"/>
</dbReference>
<dbReference type="eggNOG" id="COG3119">
    <property type="taxonomic scope" value="Bacteria"/>
</dbReference>